<gene>
    <name evidence="1" type="ORF">POM99_10715</name>
</gene>
<evidence type="ECO:0000313" key="1">
    <source>
        <dbReference type="EMBL" id="MDF8333673.1"/>
    </source>
</evidence>
<keyword evidence="2" id="KW-1185">Reference proteome</keyword>
<proteinExistence type="predicted"/>
<comment type="caution">
    <text evidence="1">The sequence shown here is derived from an EMBL/GenBank/DDBJ whole genome shotgun (WGS) entry which is preliminary data.</text>
</comment>
<dbReference type="Proteomes" id="UP001222770">
    <property type="component" value="Unassembled WGS sequence"/>
</dbReference>
<dbReference type="EMBL" id="JAROCY010000009">
    <property type="protein sequence ID" value="MDF8333673.1"/>
    <property type="molecule type" value="Genomic_DNA"/>
</dbReference>
<reference evidence="1 2" key="1">
    <citation type="submission" date="2023-03" db="EMBL/GenBank/DDBJ databases">
        <title>Novosphingobium cyanobacteriorum sp. nov., isolated from a eutrophic reservoir during the Microcystis bloom period.</title>
        <authorList>
            <person name="Kang M."/>
            <person name="Le V."/>
            <person name="Ko S.-R."/>
            <person name="Lee S.-A."/>
            <person name="Ahn C.-Y."/>
        </authorList>
    </citation>
    <scope>NUCLEOTIDE SEQUENCE [LARGE SCALE GENOMIC DNA]</scope>
    <source>
        <strain evidence="1 2">HBC54</strain>
    </source>
</reference>
<name>A0ABT6CIC4_9SPHN</name>
<accession>A0ABT6CIC4</accession>
<evidence type="ECO:0000313" key="2">
    <source>
        <dbReference type="Proteomes" id="UP001222770"/>
    </source>
</evidence>
<protein>
    <submittedName>
        <fullName evidence="1">Uncharacterized protein</fullName>
    </submittedName>
</protein>
<dbReference type="RefSeq" id="WP_277277598.1">
    <property type="nucleotide sequence ID" value="NZ_JAROCY010000009.1"/>
</dbReference>
<organism evidence="1 2">
    <name type="scientific">Novosphingobium cyanobacteriorum</name>
    <dbReference type="NCBI Taxonomy" id="3024215"/>
    <lineage>
        <taxon>Bacteria</taxon>
        <taxon>Pseudomonadati</taxon>
        <taxon>Pseudomonadota</taxon>
        <taxon>Alphaproteobacteria</taxon>
        <taxon>Sphingomonadales</taxon>
        <taxon>Sphingomonadaceae</taxon>
        <taxon>Novosphingobium</taxon>
    </lineage>
</organism>
<sequence>MRALADRDNLDRFLDIAGFSGAVMTLEHGIHDQVTIDLNGDLRSDLVIHVQTVDGMPPSTADLIV</sequence>